<proteinExistence type="predicted"/>
<evidence type="ECO:0000313" key="1">
    <source>
        <dbReference type="EnsemblMetazoa" id="tetur01g14890.1"/>
    </source>
</evidence>
<dbReference type="Proteomes" id="UP000015104">
    <property type="component" value="Unassembled WGS sequence"/>
</dbReference>
<accession>T1JTP4</accession>
<sequence>MYNTLADVQLFNYQLQYEVGVTFLEALTVADSIEKCLQYPHCLEHGKLCFSTSKAKDVKEYNTGTSCLMYADTED</sequence>
<dbReference type="EnsemblMetazoa" id="tetur01g14890.1">
    <property type="protein sequence ID" value="tetur01g14890.1"/>
    <property type="gene ID" value="tetur01g14890"/>
</dbReference>
<evidence type="ECO:0000313" key="2">
    <source>
        <dbReference type="Proteomes" id="UP000015104"/>
    </source>
</evidence>
<reference evidence="1" key="2">
    <citation type="submission" date="2015-06" db="UniProtKB">
        <authorList>
            <consortium name="EnsemblMetazoa"/>
        </authorList>
    </citation>
    <scope>IDENTIFICATION</scope>
</reference>
<organism evidence="1 2">
    <name type="scientific">Tetranychus urticae</name>
    <name type="common">Two-spotted spider mite</name>
    <dbReference type="NCBI Taxonomy" id="32264"/>
    <lineage>
        <taxon>Eukaryota</taxon>
        <taxon>Metazoa</taxon>
        <taxon>Ecdysozoa</taxon>
        <taxon>Arthropoda</taxon>
        <taxon>Chelicerata</taxon>
        <taxon>Arachnida</taxon>
        <taxon>Acari</taxon>
        <taxon>Acariformes</taxon>
        <taxon>Trombidiformes</taxon>
        <taxon>Prostigmata</taxon>
        <taxon>Eleutherengona</taxon>
        <taxon>Raphignathae</taxon>
        <taxon>Tetranychoidea</taxon>
        <taxon>Tetranychidae</taxon>
        <taxon>Tetranychus</taxon>
    </lineage>
</organism>
<name>T1JTP4_TETUR</name>
<dbReference type="HOGENOM" id="CLU_2674258_0_0_1"/>
<keyword evidence="2" id="KW-1185">Reference proteome</keyword>
<protein>
    <submittedName>
        <fullName evidence="1">Uncharacterized protein</fullName>
    </submittedName>
</protein>
<dbReference type="EMBL" id="CAEY01000481">
    <property type="status" value="NOT_ANNOTATED_CDS"/>
    <property type="molecule type" value="Genomic_DNA"/>
</dbReference>
<reference evidence="2" key="1">
    <citation type="submission" date="2011-08" db="EMBL/GenBank/DDBJ databases">
        <authorList>
            <person name="Rombauts S."/>
        </authorList>
    </citation>
    <scope>NUCLEOTIDE SEQUENCE</scope>
    <source>
        <strain evidence="2">London</strain>
    </source>
</reference>
<dbReference type="AlphaFoldDB" id="T1JTP4"/>